<accession>A0A558D6R5</accession>
<gene>
    <name evidence="1" type="ORF">FNH05_08120</name>
</gene>
<protein>
    <submittedName>
        <fullName evidence="1">Uncharacterized protein</fullName>
    </submittedName>
</protein>
<reference evidence="1 2" key="1">
    <citation type="submission" date="2019-07" db="EMBL/GenBank/DDBJ databases">
        <authorList>
            <person name="Duangmal K."/>
            <person name="Teo W.F.A."/>
        </authorList>
    </citation>
    <scope>NUCLEOTIDE SEQUENCE [LARGE SCALE GENOMIC DNA]</scope>
    <source>
        <strain evidence="1 2">TBRC 6029</strain>
    </source>
</reference>
<dbReference type="AlphaFoldDB" id="A0A558D6R5"/>
<comment type="caution">
    <text evidence="1">The sequence shown here is derived from an EMBL/GenBank/DDBJ whole genome shotgun (WGS) entry which is preliminary data.</text>
</comment>
<dbReference type="Proteomes" id="UP000320011">
    <property type="component" value="Unassembled WGS sequence"/>
</dbReference>
<name>A0A558D6R5_9PSEU</name>
<dbReference type="RefSeq" id="WP_144586708.1">
    <property type="nucleotide sequence ID" value="NZ_VJWX01000050.1"/>
</dbReference>
<reference evidence="1 2" key="2">
    <citation type="submission" date="2019-08" db="EMBL/GenBank/DDBJ databases">
        <title>Amycolatopsis acidicola sp. nov., isolated from peat swamp forest soil.</title>
        <authorList>
            <person name="Srisuk N."/>
        </authorList>
    </citation>
    <scope>NUCLEOTIDE SEQUENCE [LARGE SCALE GENOMIC DNA]</scope>
    <source>
        <strain evidence="1 2">TBRC 6029</strain>
    </source>
</reference>
<evidence type="ECO:0000313" key="2">
    <source>
        <dbReference type="Proteomes" id="UP000320011"/>
    </source>
</evidence>
<organism evidence="1 2">
    <name type="scientific">Amycolatopsis rhizosphaerae</name>
    <dbReference type="NCBI Taxonomy" id="2053003"/>
    <lineage>
        <taxon>Bacteria</taxon>
        <taxon>Bacillati</taxon>
        <taxon>Actinomycetota</taxon>
        <taxon>Actinomycetes</taxon>
        <taxon>Pseudonocardiales</taxon>
        <taxon>Pseudonocardiaceae</taxon>
        <taxon>Amycolatopsis</taxon>
    </lineage>
</organism>
<sequence length="77" mass="8876">MSIAPFREIARSSLDQLSKVRQIIFVRVHQMADDSDLLILSIKEDNELPDAVRISFRESLRLADKLVRDIIEEALLL</sequence>
<dbReference type="EMBL" id="VJWX01000050">
    <property type="protein sequence ID" value="TVT56705.1"/>
    <property type="molecule type" value="Genomic_DNA"/>
</dbReference>
<evidence type="ECO:0000313" key="1">
    <source>
        <dbReference type="EMBL" id="TVT56705.1"/>
    </source>
</evidence>
<proteinExistence type="predicted"/>
<keyword evidence="2" id="KW-1185">Reference proteome</keyword>